<evidence type="ECO:0000256" key="1">
    <source>
        <dbReference type="ARBA" id="ARBA00022737"/>
    </source>
</evidence>
<sequence>MYKKQKRYAQAIALLRPIAAKQQNRSTDSAFQVLLLHYLSDLYAREEEYTEAEDYFQRALTLWQQTQSPVQHASHPSQVE</sequence>
<dbReference type="EMBL" id="BNJG01000002">
    <property type="protein sequence ID" value="GHO56372.1"/>
    <property type="molecule type" value="Genomic_DNA"/>
</dbReference>
<keyword evidence="5" id="KW-1185">Reference proteome</keyword>
<evidence type="ECO:0008006" key="6">
    <source>
        <dbReference type="Google" id="ProtNLM"/>
    </source>
</evidence>
<dbReference type="Pfam" id="PF07719">
    <property type="entry name" value="TPR_2"/>
    <property type="match status" value="1"/>
</dbReference>
<organism evidence="4 5">
    <name type="scientific">Ktedonobacter robiniae</name>
    <dbReference type="NCBI Taxonomy" id="2778365"/>
    <lineage>
        <taxon>Bacteria</taxon>
        <taxon>Bacillati</taxon>
        <taxon>Chloroflexota</taxon>
        <taxon>Ktedonobacteria</taxon>
        <taxon>Ktedonobacterales</taxon>
        <taxon>Ktedonobacteraceae</taxon>
        <taxon>Ktedonobacter</taxon>
    </lineage>
</organism>
<dbReference type="Gene3D" id="1.25.40.10">
    <property type="entry name" value="Tetratricopeptide repeat domain"/>
    <property type="match status" value="1"/>
</dbReference>
<feature type="repeat" description="TPR" evidence="3">
    <location>
        <begin position="33"/>
        <end position="66"/>
    </location>
</feature>
<gene>
    <name evidence="4" type="ORF">KSB_48470</name>
</gene>
<name>A0ABQ3UUW2_9CHLR</name>
<dbReference type="PROSITE" id="PS50005">
    <property type="entry name" value="TPR"/>
    <property type="match status" value="1"/>
</dbReference>
<evidence type="ECO:0000256" key="3">
    <source>
        <dbReference type="PROSITE-ProRule" id="PRU00339"/>
    </source>
</evidence>
<dbReference type="Proteomes" id="UP000654345">
    <property type="component" value="Unassembled WGS sequence"/>
</dbReference>
<dbReference type="SUPFAM" id="SSF48452">
    <property type="entry name" value="TPR-like"/>
    <property type="match status" value="1"/>
</dbReference>
<dbReference type="InterPro" id="IPR011990">
    <property type="entry name" value="TPR-like_helical_dom_sf"/>
</dbReference>
<keyword evidence="1" id="KW-0677">Repeat</keyword>
<evidence type="ECO:0000313" key="4">
    <source>
        <dbReference type="EMBL" id="GHO56372.1"/>
    </source>
</evidence>
<evidence type="ECO:0000256" key="2">
    <source>
        <dbReference type="ARBA" id="ARBA00022803"/>
    </source>
</evidence>
<dbReference type="InterPro" id="IPR019734">
    <property type="entry name" value="TPR_rpt"/>
</dbReference>
<evidence type="ECO:0000313" key="5">
    <source>
        <dbReference type="Proteomes" id="UP000654345"/>
    </source>
</evidence>
<reference evidence="4 5" key="1">
    <citation type="journal article" date="2021" name="Int. J. Syst. Evol. Microbiol.">
        <title>Reticulibacter mediterranei gen. nov., sp. nov., within the new family Reticulibacteraceae fam. nov., and Ktedonospora formicarum gen. nov., sp. nov., Ktedonobacter robiniae sp. nov., Dictyobacter formicarum sp. nov. and Dictyobacter arantiisoli sp. nov., belonging to the class Ktedonobacteria.</title>
        <authorList>
            <person name="Yabe S."/>
            <person name="Zheng Y."/>
            <person name="Wang C.M."/>
            <person name="Sakai Y."/>
            <person name="Abe K."/>
            <person name="Yokota A."/>
            <person name="Donadio S."/>
            <person name="Cavaletti L."/>
            <person name="Monciardini P."/>
        </authorList>
    </citation>
    <scope>NUCLEOTIDE SEQUENCE [LARGE SCALE GENOMIC DNA]</scope>
    <source>
        <strain evidence="4 5">SOSP1-30</strain>
    </source>
</reference>
<protein>
    <recommendedName>
        <fullName evidence="6">Tetratricopeptide repeat protein</fullName>
    </recommendedName>
</protein>
<keyword evidence="2 3" id="KW-0802">TPR repeat</keyword>
<dbReference type="InterPro" id="IPR013105">
    <property type="entry name" value="TPR_2"/>
</dbReference>
<accession>A0ABQ3UUW2</accession>
<comment type="caution">
    <text evidence="4">The sequence shown here is derived from an EMBL/GenBank/DDBJ whole genome shotgun (WGS) entry which is preliminary data.</text>
</comment>
<proteinExistence type="predicted"/>